<dbReference type="AlphaFoldDB" id="A0A955KYS2"/>
<accession>A0A955KYS2</accession>
<evidence type="ECO:0000313" key="1">
    <source>
        <dbReference type="EMBL" id="MCA9379052.1"/>
    </source>
</evidence>
<gene>
    <name evidence="1" type="ORF">KC640_01355</name>
</gene>
<reference evidence="1" key="2">
    <citation type="journal article" date="2021" name="Microbiome">
        <title>Successional dynamics and alternative stable states in a saline activated sludge microbial community over 9 years.</title>
        <authorList>
            <person name="Wang Y."/>
            <person name="Ye J."/>
            <person name="Ju F."/>
            <person name="Liu L."/>
            <person name="Boyd J.A."/>
            <person name="Deng Y."/>
            <person name="Parks D.H."/>
            <person name="Jiang X."/>
            <person name="Yin X."/>
            <person name="Woodcroft B.J."/>
            <person name="Tyson G.W."/>
            <person name="Hugenholtz P."/>
            <person name="Polz M.F."/>
            <person name="Zhang T."/>
        </authorList>
    </citation>
    <scope>NUCLEOTIDE SEQUENCE</scope>
    <source>
        <strain evidence="1">HKST-UBA12</strain>
    </source>
</reference>
<protein>
    <recommendedName>
        <fullName evidence="3">Polyhydroxyalkanoate synthesis regulator phasin</fullName>
    </recommendedName>
</protein>
<dbReference type="EMBL" id="JAGQLI010000066">
    <property type="protein sequence ID" value="MCA9379052.1"/>
    <property type="molecule type" value="Genomic_DNA"/>
</dbReference>
<evidence type="ECO:0008006" key="3">
    <source>
        <dbReference type="Google" id="ProtNLM"/>
    </source>
</evidence>
<dbReference type="Proteomes" id="UP000760819">
    <property type="component" value="Unassembled WGS sequence"/>
</dbReference>
<proteinExistence type="predicted"/>
<comment type="caution">
    <text evidence="1">The sequence shown here is derived from an EMBL/GenBank/DDBJ whole genome shotgun (WGS) entry which is preliminary data.</text>
</comment>
<sequence length="117" mass="13046">MHDSLKKMILFAVGAASLTREKVEGLVKDLEAEGALDPEEGRKLVEEVLSKGEERARDLSRQVRAEVKKALDEMDIEVKDKMKQGCNCKDGECDCDDDCDCQDCGCECAEKDEKETD</sequence>
<reference evidence="1" key="1">
    <citation type="submission" date="2020-04" db="EMBL/GenBank/DDBJ databases">
        <authorList>
            <person name="Zhang T."/>
        </authorList>
    </citation>
    <scope>NUCLEOTIDE SEQUENCE</scope>
    <source>
        <strain evidence="1">HKST-UBA12</strain>
    </source>
</reference>
<name>A0A955KYS2_9BACT</name>
<organism evidence="1 2">
    <name type="scientific">Candidatus Dojkabacteria bacterium</name>
    <dbReference type="NCBI Taxonomy" id="2099670"/>
    <lineage>
        <taxon>Bacteria</taxon>
        <taxon>Candidatus Dojkabacteria</taxon>
    </lineage>
</organism>
<evidence type="ECO:0000313" key="2">
    <source>
        <dbReference type="Proteomes" id="UP000760819"/>
    </source>
</evidence>